<feature type="compositionally biased region" description="Basic and acidic residues" evidence="4">
    <location>
        <begin position="138"/>
        <end position="160"/>
    </location>
</feature>
<evidence type="ECO:0000256" key="2">
    <source>
        <dbReference type="ARBA" id="ARBA00022884"/>
    </source>
</evidence>
<dbReference type="InterPro" id="IPR002547">
    <property type="entry name" value="tRNA-bd_dom"/>
</dbReference>
<organism evidence="6 7">
    <name type="scientific">Tetraparma gracilis</name>
    <dbReference type="NCBI Taxonomy" id="2962635"/>
    <lineage>
        <taxon>Eukaryota</taxon>
        <taxon>Sar</taxon>
        <taxon>Stramenopiles</taxon>
        <taxon>Ochrophyta</taxon>
        <taxon>Bolidophyceae</taxon>
        <taxon>Parmales</taxon>
        <taxon>Triparmaceae</taxon>
        <taxon>Tetraparma</taxon>
    </lineage>
</organism>
<evidence type="ECO:0000256" key="1">
    <source>
        <dbReference type="ARBA" id="ARBA00022555"/>
    </source>
</evidence>
<dbReference type="InterPro" id="IPR012340">
    <property type="entry name" value="NA-bd_OB-fold"/>
</dbReference>
<dbReference type="Proteomes" id="UP001165060">
    <property type="component" value="Unassembled WGS sequence"/>
</dbReference>
<accession>A0ABQ6N3M8</accession>
<evidence type="ECO:0000259" key="5">
    <source>
        <dbReference type="PROSITE" id="PS50886"/>
    </source>
</evidence>
<feature type="compositionally biased region" description="Low complexity" evidence="4">
    <location>
        <begin position="125"/>
        <end position="137"/>
    </location>
</feature>
<evidence type="ECO:0000313" key="7">
    <source>
        <dbReference type="Proteomes" id="UP001165060"/>
    </source>
</evidence>
<evidence type="ECO:0000256" key="4">
    <source>
        <dbReference type="SAM" id="MobiDB-lite"/>
    </source>
</evidence>
<comment type="caution">
    <text evidence="6">The sequence shown here is derived from an EMBL/GenBank/DDBJ whole genome shotgun (WGS) entry which is preliminary data.</text>
</comment>
<keyword evidence="1 3" id="KW-0820">tRNA-binding</keyword>
<feature type="domain" description="TRNA-binding" evidence="5">
    <location>
        <begin position="1"/>
        <end position="113"/>
    </location>
</feature>
<dbReference type="Gene3D" id="2.40.50.140">
    <property type="entry name" value="Nucleic acid-binding proteins"/>
    <property type="match status" value="1"/>
</dbReference>
<name>A0ABQ6N3M8_9STRA</name>
<keyword evidence="2 3" id="KW-0694">RNA-binding</keyword>
<dbReference type="SUPFAM" id="SSF50249">
    <property type="entry name" value="Nucleic acid-binding proteins"/>
    <property type="match status" value="1"/>
</dbReference>
<evidence type="ECO:0000313" key="6">
    <source>
        <dbReference type="EMBL" id="GMI39030.1"/>
    </source>
</evidence>
<dbReference type="PROSITE" id="PS50886">
    <property type="entry name" value="TRBD"/>
    <property type="match status" value="1"/>
</dbReference>
<proteinExistence type="predicted"/>
<keyword evidence="7" id="KW-1185">Reference proteome</keyword>
<dbReference type="Pfam" id="PF01588">
    <property type="entry name" value="tRNA_bind"/>
    <property type="match status" value="1"/>
</dbReference>
<protein>
    <recommendedName>
        <fullName evidence="5">tRNA-binding domain-containing protein</fullName>
    </recommendedName>
</protein>
<gene>
    <name evidence="6" type="ORF">TeGR_g14922</name>
</gene>
<sequence>MYSNFHVGVITALSELKPPLRRCTVDVGRDSPISVVTNASNVREGSRVVVACVGAVVPAGADPDSGTLIARTTVGGAPSEGMLCDVPMLGWGAANANAAVRVPDSFAVGSEPPASKPRGDGGGAPAEEAAPASSEPGLFEKKLTKEEKKAAAAAKREAKKAAKAAAAS</sequence>
<evidence type="ECO:0000256" key="3">
    <source>
        <dbReference type="PROSITE-ProRule" id="PRU00209"/>
    </source>
</evidence>
<dbReference type="EMBL" id="BRYB01000853">
    <property type="protein sequence ID" value="GMI39030.1"/>
    <property type="molecule type" value="Genomic_DNA"/>
</dbReference>
<feature type="region of interest" description="Disordered" evidence="4">
    <location>
        <begin position="106"/>
        <end position="168"/>
    </location>
</feature>
<reference evidence="6 7" key="1">
    <citation type="journal article" date="2023" name="Commun. Biol.">
        <title>Genome analysis of Parmales, the sister group of diatoms, reveals the evolutionary specialization of diatoms from phago-mixotrophs to photoautotrophs.</title>
        <authorList>
            <person name="Ban H."/>
            <person name="Sato S."/>
            <person name="Yoshikawa S."/>
            <person name="Yamada K."/>
            <person name="Nakamura Y."/>
            <person name="Ichinomiya M."/>
            <person name="Sato N."/>
            <person name="Blanc-Mathieu R."/>
            <person name="Endo H."/>
            <person name="Kuwata A."/>
            <person name="Ogata H."/>
        </authorList>
    </citation>
    <scope>NUCLEOTIDE SEQUENCE [LARGE SCALE GENOMIC DNA]</scope>
</reference>